<gene>
    <name evidence="1" type="ORF">FHS97_003271</name>
</gene>
<keyword evidence="2" id="KW-1185">Reference proteome</keyword>
<sequence length="110" mass="12029">MTEPVTLAEVKAHLRLDASETVEDRYLEILITAARRAVELRTRRSIVGAAPTIAGDDLASARHAILLIVGTWYAHREGSTIDARSAPAEVPLTVSWLLEPLVRWDSGDDA</sequence>
<comment type="caution">
    <text evidence="1">The sequence shown here is derived from an EMBL/GenBank/DDBJ whole genome shotgun (WGS) entry which is preliminary data.</text>
</comment>
<dbReference type="EMBL" id="JACIJN010000013">
    <property type="protein sequence ID" value="MBB5727316.1"/>
    <property type="molecule type" value="Genomic_DNA"/>
</dbReference>
<dbReference type="InterPro" id="IPR021146">
    <property type="entry name" value="Phage_gp6-like_head-tail"/>
</dbReference>
<name>A0ABR6NBB2_9SPHN</name>
<evidence type="ECO:0000313" key="2">
    <source>
        <dbReference type="Proteomes" id="UP000560131"/>
    </source>
</evidence>
<dbReference type="Proteomes" id="UP000560131">
    <property type="component" value="Unassembled WGS sequence"/>
</dbReference>
<evidence type="ECO:0008006" key="3">
    <source>
        <dbReference type="Google" id="ProtNLM"/>
    </source>
</evidence>
<proteinExistence type="predicted"/>
<dbReference type="RefSeq" id="WP_184040399.1">
    <property type="nucleotide sequence ID" value="NZ_BAABAR010000006.1"/>
</dbReference>
<organism evidence="1 2">
    <name type="scientific">Sphingomonas endophytica</name>
    <dbReference type="NCBI Taxonomy" id="869719"/>
    <lineage>
        <taxon>Bacteria</taxon>
        <taxon>Pseudomonadati</taxon>
        <taxon>Pseudomonadota</taxon>
        <taxon>Alphaproteobacteria</taxon>
        <taxon>Sphingomonadales</taxon>
        <taxon>Sphingomonadaceae</taxon>
        <taxon>Sphingomonas</taxon>
    </lineage>
</organism>
<dbReference type="Pfam" id="PF05135">
    <property type="entry name" value="Phage_connect_1"/>
    <property type="match status" value="1"/>
</dbReference>
<dbReference type="CDD" id="cd08054">
    <property type="entry name" value="gp6"/>
    <property type="match status" value="1"/>
</dbReference>
<dbReference type="NCBIfam" id="TIGR01560">
    <property type="entry name" value="put_DNA_pack"/>
    <property type="match status" value="1"/>
</dbReference>
<dbReference type="Gene3D" id="1.10.3230.30">
    <property type="entry name" value="Phage gp6-like head-tail connector protein"/>
    <property type="match status" value="1"/>
</dbReference>
<reference evidence="1 2" key="1">
    <citation type="submission" date="2020-08" db="EMBL/GenBank/DDBJ databases">
        <title>Genomic Encyclopedia of Type Strains, Phase IV (KMG-IV): sequencing the most valuable type-strain genomes for metagenomic binning, comparative biology and taxonomic classification.</title>
        <authorList>
            <person name="Goeker M."/>
        </authorList>
    </citation>
    <scope>NUCLEOTIDE SEQUENCE [LARGE SCALE GENOMIC DNA]</scope>
    <source>
        <strain evidence="1 2">DSM 101535</strain>
    </source>
</reference>
<evidence type="ECO:0000313" key="1">
    <source>
        <dbReference type="EMBL" id="MBB5727316.1"/>
    </source>
</evidence>
<protein>
    <recommendedName>
        <fullName evidence="3">Phage gp6-like head-tail connector protein</fullName>
    </recommendedName>
</protein>
<accession>A0ABR6NBB2</accession>
<dbReference type="InterPro" id="IPR006450">
    <property type="entry name" value="Phage_HK97_gp6-like"/>
</dbReference>